<gene>
    <name evidence="2" type="ORF">G1H19_11690</name>
</gene>
<dbReference type="Pfam" id="PF24957">
    <property type="entry name" value="DrmE_C"/>
    <property type="match status" value="1"/>
</dbReference>
<evidence type="ECO:0000313" key="3">
    <source>
        <dbReference type="Proteomes" id="UP000470470"/>
    </source>
</evidence>
<protein>
    <recommendedName>
        <fullName evidence="1">DISARM protein DrmE C-terminal domain-containing protein</fullName>
    </recommendedName>
</protein>
<feature type="domain" description="DISARM protein DrmE C-terminal" evidence="1">
    <location>
        <begin position="552"/>
        <end position="722"/>
    </location>
</feature>
<keyword evidence="3" id="KW-1185">Reference proteome</keyword>
<dbReference type="RefSeq" id="WP_152731075.1">
    <property type="nucleotide sequence ID" value="NZ_JAABOZ010000001.1"/>
</dbReference>
<name>A0A7K3WGM7_9ACTN</name>
<reference evidence="2 3" key="1">
    <citation type="submission" date="2020-02" db="EMBL/GenBank/DDBJ databases">
        <title>The whole genome sequence of CPCC 205119.</title>
        <authorList>
            <person name="Jiang Z."/>
        </authorList>
    </citation>
    <scope>NUCLEOTIDE SEQUENCE [LARGE SCALE GENOMIC DNA]</scope>
    <source>
        <strain evidence="2 3">CPCC 205119</strain>
    </source>
</reference>
<comment type="caution">
    <text evidence="2">The sequence shown here is derived from an EMBL/GenBank/DDBJ whole genome shotgun (WGS) entry which is preliminary data.</text>
</comment>
<dbReference type="AlphaFoldDB" id="A0A7K3WGM7"/>
<evidence type="ECO:0000259" key="1">
    <source>
        <dbReference type="Pfam" id="PF24957"/>
    </source>
</evidence>
<dbReference type="EMBL" id="JAAGWK010000015">
    <property type="protein sequence ID" value="NEL54663.1"/>
    <property type="molecule type" value="Genomic_DNA"/>
</dbReference>
<proteinExistence type="predicted"/>
<organism evidence="2 3">
    <name type="scientific">Goekera deserti</name>
    <dbReference type="NCBI Taxonomy" id="2497753"/>
    <lineage>
        <taxon>Bacteria</taxon>
        <taxon>Bacillati</taxon>
        <taxon>Actinomycetota</taxon>
        <taxon>Actinomycetes</taxon>
        <taxon>Geodermatophilales</taxon>
        <taxon>Geodermatophilaceae</taxon>
        <taxon>Goekera</taxon>
    </lineage>
</organism>
<accession>A0A7K3WGM7</accession>
<sequence length="788" mass="80996">MTAGPTGATAGGLAAVVRRGDLRLRRGAQVRRLAPTPFDAELLAVVDAASAARAPLALVVPLPAADAPVMLGAASLTAEIVRSWSVAASATVVSSQLSQRTLYDQLCVRDSALSAVIPRARLDGDGGVVPVGDPYPGSGGGRMILTGDVDRVPEFGGGLVVDGTGGGAGEIGRLLSSRRALVYITDNPFDAAVAQIRDADGVVWAFDPPTLGQLAGAPAVQPAVVAPSPLLRTAGAAHRQVLAPPADTGLDAALHAAWSALAALPAGNGVAAAAALRWAWGVYATFALLATTPADYDRHVLPGPYSTRLADAAGHARAIADGSAPGARSAWLDVAGAFTDLLRAAAPAVKLPLVEQWLADVVDRGRAGLVVVRNSAAVEALTDALQASPGTPFGWQARVRVVGLRDLLMGRVADLPVDELLVTGPVPRAYGSLAAAPVGARATVLAAGGWEAGRAARQVTGTLRALADLRRETLQVSAPALGVSVAGPVTDPPPVLICRDGATLPVPEDDASPWEPFTFDVLAVLARLRGGRDDAPDLGPPARDEDGIDVPALAITFRGGQGLLMPPNDPIYRRSGEQVGKVAAKALVPGDDVALVDAASRRDLFDTAIAALAEVDTDYQLLQVMAQVWHRRVDAARGSDLTHREILARMRSGPDPTAITSETTIGAWLGHHAVPLRAADVSRFAAAVGDAELRRSGAAVGAALLALRELHQKVGRRLSAQITGTLLRAEETLMDPKFGVQAADLLEAVTTHQVEDVATGLVLVPAALAGLLLDADTFAAVRAEAQPA</sequence>
<dbReference type="Proteomes" id="UP000470470">
    <property type="component" value="Unassembled WGS sequence"/>
</dbReference>
<evidence type="ECO:0000313" key="2">
    <source>
        <dbReference type="EMBL" id="NEL54663.1"/>
    </source>
</evidence>
<dbReference type="InterPro" id="IPR056666">
    <property type="entry name" value="DrmE_C"/>
</dbReference>